<dbReference type="NCBIfam" id="NF003964">
    <property type="entry name" value="PRK05456.1"/>
    <property type="match status" value="1"/>
</dbReference>
<dbReference type="PANTHER" id="PTHR32194:SF7">
    <property type="entry name" value="ATP-DEPENDENT PROTEASE SUBUNIT HSLV"/>
    <property type="match status" value="1"/>
</dbReference>
<dbReference type="GO" id="GO:0051603">
    <property type="term" value="P:proteolysis involved in protein catabolic process"/>
    <property type="evidence" value="ECO:0007669"/>
    <property type="project" value="InterPro"/>
</dbReference>
<dbReference type="GO" id="GO:0004298">
    <property type="term" value="F:threonine-type endopeptidase activity"/>
    <property type="evidence" value="ECO:0007669"/>
    <property type="project" value="UniProtKB-KW"/>
</dbReference>
<sequence>MSLFLKSSASLLSSAARPAIRGLASFPGARAMPLRTYSHESEKDPNRMYATTVLSVRKNGKVVIIGDGQVTQGSFVVKDNAKKVRRLQDGKVITGFAGAAVDAITLFEKLETKLEQYPQLLRAAVELAKEWRSDKHLRRMLNAVLVVADKDVSLTLSGNGDVLEHGDGVCGIGSGGIYAQCAALALKDMPDLSAEEVARRSMKIASDTCIYTNHNYVIEILDMAAEEEKAAEKASGEKEADKAK</sequence>
<dbReference type="GO" id="GO:0005839">
    <property type="term" value="C:proteasome core complex"/>
    <property type="evidence" value="ECO:0007669"/>
    <property type="project" value="InterPro"/>
</dbReference>
<dbReference type="InterPro" id="IPR022281">
    <property type="entry name" value="ATP-dep_Prtase_HsIV_su"/>
</dbReference>
<organism evidence="5">
    <name type="scientific">Hemiselmis andersenii</name>
    <name type="common">Cryptophyte alga</name>
    <dbReference type="NCBI Taxonomy" id="464988"/>
    <lineage>
        <taxon>Eukaryota</taxon>
        <taxon>Cryptophyceae</taxon>
        <taxon>Cryptomonadales</taxon>
        <taxon>Hemiselmidaceae</taxon>
        <taxon>Hemiselmis</taxon>
    </lineage>
</organism>
<keyword evidence="4" id="KW-0378">Hydrolase</keyword>
<evidence type="ECO:0008006" key="6">
    <source>
        <dbReference type="Google" id="ProtNLM"/>
    </source>
</evidence>
<dbReference type="Pfam" id="PF00227">
    <property type="entry name" value="Proteasome"/>
    <property type="match status" value="1"/>
</dbReference>
<evidence type="ECO:0000256" key="2">
    <source>
        <dbReference type="ARBA" id="ARBA00022670"/>
    </source>
</evidence>
<evidence type="ECO:0000256" key="4">
    <source>
        <dbReference type="ARBA" id="ARBA00022801"/>
    </source>
</evidence>
<dbReference type="InterPro" id="IPR023333">
    <property type="entry name" value="Proteasome_suB-type"/>
</dbReference>
<accession>A0A6T8GSA4</accession>
<keyword evidence="3" id="KW-0888">Threonine protease</keyword>
<dbReference type="GO" id="GO:0009376">
    <property type="term" value="C:HslUV protease complex"/>
    <property type="evidence" value="ECO:0007669"/>
    <property type="project" value="InterPro"/>
</dbReference>
<dbReference type="InterPro" id="IPR001353">
    <property type="entry name" value="Proteasome_sua/b"/>
</dbReference>
<comment type="similarity">
    <text evidence="1">Belongs to the peptidase T1B family. HslV subfamily.</text>
</comment>
<dbReference type="InterPro" id="IPR029055">
    <property type="entry name" value="Ntn_hydrolases_N"/>
</dbReference>
<keyword evidence="2" id="KW-0645">Protease</keyword>
<dbReference type="SUPFAM" id="SSF56235">
    <property type="entry name" value="N-terminal nucleophile aminohydrolases (Ntn hydrolases)"/>
    <property type="match status" value="1"/>
</dbReference>
<protein>
    <recommendedName>
        <fullName evidence="6">HslU--HslV peptidase</fullName>
    </recommendedName>
</protein>
<dbReference type="PANTHER" id="PTHR32194">
    <property type="entry name" value="METALLOPROTEASE TLDD"/>
    <property type="match status" value="1"/>
</dbReference>
<dbReference type="AlphaFoldDB" id="A0A6T8GSA4"/>
<gene>
    <name evidence="5" type="ORF">HAND00432_LOCUS28115</name>
</gene>
<dbReference type="CDD" id="cd01913">
    <property type="entry name" value="protease_HslV"/>
    <property type="match status" value="1"/>
</dbReference>
<evidence type="ECO:0000313" key="5">
    <source>
        <dbReference type="EMBL" id="CAD8977107.1"/>
    </source>
</evidence>
<reference evidence="5" key="1">
    <citation type="submission" date="2021-01" db="EMBL/GenBank/DDBJ databases">
        <authorList>
            <person name="Corre E."/>
            <person name="Pelletier E."/>
            <person name="Niang G."/>
            <person name="Scheremetjew M."/>
            <person name="Finn R."/>
            <person name="Kale V."/>
            <person name="Holt S."/>
            <person name="Cochrane G."/>
            <person name="Meng A."/>
            <person name="Brown T."/>
            <person name="Cohen L."/>
        </authorList>
    </citation>
    <scope>NUCLEOTIDE SEQUENCE</scope>
    <source>
        <strain evidence="5">CCMP644</strain>
    </source>
</reference>
<dbReference type="Gene3D" id="3.60.20.10">
    <property type="entry name" value="Glutamine Phosphoribosylpyrophosphate, subunit 1, domain 1"/>
    <property type="match status" value="1"/>
</dbReference>
<proteinExistence type="inferred from homology"/>
<dbReference type="EMBL" id="HBFX01046731">
    <property type="protein sequence ID" value="CAD8977107.1"/>
    <property type="molecule type" value="Transcribed_RNA"/>
</dbReference>
<dbReference type="PROSITE" id="PS51476">
    <property type="entry name" value="PROTEASOME_BETA_2"/>
    <property type="match status" value="1"/>
</dbReference>
<name>A0A6T8GSA4_HEMAN</name>
<dbReference type="NCBIfam" id="TIGR03692">
    <property type="entry name" value="ATP_dep_HslV"/>
    <property type="match status" value="1"/>
</dbReference>
<evidence type="ECO:0000256" key="1">
    <source>
        <dbReference type="ARBA" id="ARBA00006053"/>
    </source>
</evidence>
<evidence type="ECO:0000256" key="3">
    <source>
        <dbReference type="ARBA" id="ARBA00022698"/>
    </source>
</evidence>